<dbReference type="GeneID" id="108311248"/>
<sequence length="105" mass="11475">MQGSDGVSSLTRGRLWSREEATAPMEYKVISALVLVFVLALSTLAETQSETCVMAPRERKNCGFPGVTASQCTSKGCCFDDTIPGFPWCFTPKTIDVPPEDECEF</sequence>
<dbReference type="RefSeq" id="XP_017394113.1">
    <property type="nucleotide sequence ID" value="XM_017538624.2"/>
</dbReference>
<dbReference type="SMART" id="SM00018">
    <property type="entry name" value="PD"/>
    <property type="match status" value="1"/>
</dbReference>
<dbReference type="InterPro" id="IPR044913">
    <property type="entry name" value="P_trefoil_dom_sf"/>
</dbReference>
<name>A0A2K5PZL3_CEBIM</name>
<dbReference type="PROSITE" id="PS00025">
    <property type="entry name" value="P_TREFOIL_1"/>
    <property type="match status" value="1"/>
</dbReference>
<dbReference type="PRINTS" id="PR00680">
    <property type="entry name" value="PTREFOIL"/>
</dbReference>
<evidence type="ECO:0000256" key="3">
    <source>
        <dbReference type="ARBA" id="ARBA00022729"/>
    </source>
</evidence>
<dbReference type="Proteomes" id="UP000233040">
    <property type="component" value="Unassembled WGS sequence"/>
</dbReference>
<dbReference type="Ensembl" id="ENSCCAT00000026467.1">
    <property type="protein sequence ID" value="ENSCCAP00000009084.1"/>
    <property type="gene ID" value="ENSCCAG00000022303.1"/>
</dbReference>
<feature type="disulfide bond" evidence="5">
    <location>
        <begin position="72"/>
        <end position="89"/>
    </location>
</feature>
<dbReference type="Pfam" id="PF00088">
    <property type="entry name" value="Trefoil"/>
    <property type="match status" value="1"/>
</dbReference>
<keyword evidence="4 5" id="KW-1015">Disulfide bond</keyword>
<evidence type="ECO:0000256" key="2">
    <source>
        <dbReference type="ARBA" id="ARBA00022525"/>
    </source>
</evidence>
<dbReference type="Gene3D" id="4.10.110.10">
    <property type="entry name" value="Spasmolytic Protein, domain 1"/>
    <property type="match status" value="1"/>
</dbReference>
<evidence type="ECO:0000256" key="1">
    <source>
        <dbReference type="ARBA" id="ARBA00004613"/>
    </source>
</evidence>
<organism evidence="7 8">
    <name type="scientific">Cebus imitator</name>
    <name type="common">Panamanian white-faced capuchin</name>
    <name type="synonym">Cebus capucinus imitator</name>
    <dbReference type="NCBI Taxonomy" id="2715852"/>
    <lineage>
        <taxon>Eukaryota</taxon>
        <taxon>Metazoa</taxon>
        <taxon>Chordata</taxon>
        <taxon>Craniata</taxon>
        <taxon>Vertebrata</taxon>
        <taxon>Euteleostomi</taxon>
        <taxon>Mammalia</taxon>
        <taxon>Eutheria</taxon>
        <taxon>Euarchontoglires</taxon>
        <taxon>Primates</taxon>
        <taxon>Haplorrhini</taxon>
        <taxon>Platyrrhini</taxon>
        <taxon>Cebidae</taxon>
        <taxon>Cebinae</taxon>
        <taxon>Cebus</taxon>
    </lineage>
</organism>
<dbReference type="CTD" id="7031"/>
<dbReference type="OMA" id="FPWCFHP"/>
<reference evidence="7" key="2">
    <citation type="submission" date="2025-09" db="UniProtKB">
        <authorList>
            <consortium name="Ensembl"/>
        </authorList>
    </citation>
    <scope>IDENTIFICATION</scope>
</reference>
<gene>
    <name evidence="7" type="primary">TFF1</name>
</gene>
<dbReference type="PROSITE" id="PS51448">
    <property type="entry name" value="P_TREFOIL_2"/>
    <property type="match status" value="1"/>
</dbReference>
<dbReference type="FunFam" id="4.10.110.10:FF:000001">
    <property type="entry name" value="Trefoil factor 3"/>
    <property type="match status" value="1"/>
</dbReference>
<feature type="domain" description="P-type" evidence="6">
    <location>
        <begin position="50"/>
        <end position="93"/>
    </location>
</feature>
<dbReference type="GO" id="GO:0005615">
    <property type="term" value="C:extracellular space"/>
    <property type="evidence" value="ECO:0007669"/>
    <property type="project" value="TreeGrafter"/>
</dbReference>
<feature type="disulfide bond" evidence="5">
    <location>
        <begin position="62"/>
        <end position="77"/>
    </location>
</feature>
<dbReference type="STRING" id="9516.ENSCCAP00000009084"/>
<keyword evidence="2" id="KW-0964">Secreted</keyword>
<dbReference type="GeneTree" id="ENSGT00940000162623"/>
<reference evidence="7" key="1">
    <citation type="submission" date="2025-08" db="UniProtKB">
        <authorList>
            <consortium name="Ensembl"/>
        </authorList>
    </citation>
    <scope>IDENTIFICATION</scope>
</reference>
<dbReference type="InterPro" id="IPR017994">
    <property type="entry name" value="P_trefoil_chordata"/>
</dbReference>
<dbReference type="PANTHER" id="PTHR13826">
    <property type="entry name" value="INTESTINAL TREFOIL FACTOR-RELATED"/>
    <property type="match status" value="1"/>
</dbReference>
<dbReference type="InterPro" id="IPR017957">
    <property type="entry name" value="P_trefoil_CS"/>
</dbReference>
<dbReference type="InterPro" id="IPR000519">
    <property type="entry name" value="P_trefoil_dom"/>
</dbReference>
<dbReference type="AlphaFoldDB" id="A0A2K5PZL3"/>
<accession>A0A2K5PZL3</accession>
<dbReference type="SUPFAM" id="SSF57492">
    <property type="entry name" value="Trefoil"/>
    <property type="match status" value="1"/>
</dbReference>
<comment type="subcellular location">
    <subcellularLocation>
        <location evidence="1">Secreted</location>
    </subcellularLocation>
</comment>
<keyword evidence="8" id="KW-1185">Reference proteome</keyword>
<dbReference type="GO" id="GO:0030277">
    <property type="term" value="P:maintenance of gastrointestinal epithelium"/>
    <property type="evidence" value="ECO:0007669"/>
    <property type="project" value="TreeGrafter"/>
</dbReference>
<evidence type="ECO:0000256" key="4">
    <source>
        <dbReference type="ARBA" id="ARBA00023157"/>
    </source>
</evidence>
<dbReference type="CDD" id="cd00111">
    <property type="entry name" value="Trefoil"/>
    <property type="match status" value="1"/>
</dbReference>
<keyword evidence="3" id="KW-0732">Signal</keyword>
<dbReference type="KEGG" id="cimi:108311248"/>
<evidence type="ECO:0000256" key="5">
    <source>
        <dbReference type="PROSITE-ProRule" id="PRU00779"/>
    </source>
</evidence>
<evidence type="ECO:0000259" key="6">
    <source>
        <dbReference type="PROSITE" id="PS51448"/>
    </source>
</evidence>
<dbReference type="PANTHER" id="PTHR13826:SF18">
    <property type="entry name" value="TREFOIL FACTOR 1"/>
    <property type="match status" value="1"/>
</dbReference>
<evidence type="ECO:0000313" key="7">
    <source>
        <dbReference type="Ensembl" id="ENSCCAP00000009084.1"/>
    </source>
</evidence>
<protein>
    <submittedName>
        <fullName evidence="7">Trefoil factor 1</fullName>
    </submittedName>
</protein>
<proteinExistence type="predicted"/>
<evidence type="ECO:0000313" key="8">
    <source>
        <dbReference type="Proteomes" id="UP000233040"/>
    </source>
</evidence>
<feature type="disulfide bond" evidence="5">
    <location>
        <begin position="52"/>
        <end position="78"/>
    </location>
</feature>